<organism evidence="5 6">
    <name type="scientific">Candidatus Gallitreponema excrementavium</name>
    <dbReference type="NCBI Taxonomy" id="2840840"/>
    <lineage>
        <taxon>Bacteria</taxon>
        <taxon>Pseudomonadati</taxon>
        <taxon>Spirochaetota</taxon>
        <taxon>Spirochaetia</taxon>
        <taxon>Spirochaetales</taxon>
        <taxon>Candidatus Gallitreponema</taxon>
    </lineage>
</organism>
<protein>
    <submittedName>
        <fullName evidence="5">OmpH family outer membrane protein</fullName>
    </submittedName>
</protein>
<comment type="caution">
    <text evidence="5">The sequence shown here is derived from an EMBL/GenBank/DDBJ whole genome shotgun (WGS) entry which is preliminary data.</text>
</comment>
<evidence type="ECO:0000313" key="5">
    <source>
        <dbReference type="EMBL" id="MBO8457177.1"/>
    </source>
</evidence>
<dbReference type="GO" id="GO:0050821">
    <property type="term" value="P:protein stabilization"/>
    <property type="evidence" value="ECO:0007669"/>
    <property type="project" value="TreeGrafter"/>
</dbReference>
<evidence type="ECO:0000256" key="1">
    <source>
        <dbReference type="ARBA" id="ARBA00009091"/>
    </source>
</evidence>
<dbReference type="Pfam" id="PF03938">
    <property type="entry name" value="OmpH"/>
    <property type="match status" value="1"/>
</dbReference>
<dbReference type="SMART" id="SM00935">
    <property type="entry name" value="OmpH"/>
    <property type="match status" value="1"/>
</dbReference>
<dbReference type="InterPro" id="IPR024930">
    <property type="entry name" value="Skp_dom_sf"/>
</dbReference>
<dbReference type="SUPFAM" id="SSF111384">
    <property type="entry name" value="OmpH-like"/>
    <property type="match status" value="1"/>
</dbReference>
<dbReference type="InterPro" id="IPR005632">
    <property type="entry name" value="Chaperone_Skp"/>
</dbReference>
<dbReference type="PANTHER" id="PTHR35089:SF1">
    <property type="entry name" value="CHAPERONE PROTEIN SKP"/>
    <property type="match status" value="1"/>
</dbReference>
<accession>A0A9D9HNC7</accession>
<evidence type="ECO:0000256" key="4">
    <source>
        <dbReference type="SAM" id="SignalP"/>
    </source>
</evidence>
<feature type="coiled-coil region" evidence="3">
    <location>
        <begin position="46"/>
        <end position="109"/>
    </location>
</feature>
<keyword evidence="3" id="KW-0175">Coiled coil</keyword>
<dbReference type="GO" id="GO:0051082">
    <property type="term" value="F:unfolded protein binding"/>
    <property type="evidence" value="ECO:0007669"/>
    <property type="project" value="InterPro"/>
</dbReference>
<evidence type="ECO:0000313" key="6">
    <source>
        <dbReference type="Proteomes" id="UP000823638"/>
    </source>
</evidence>
<dbReference type="EMBL" id="JADIMM010000037">
    <property type="protein sequence ID" value="MBO8457177.1"/>
    <property type="molecule type" value="Genomic_DNA"/>
</dbReference>
<reference evidence="5" key="1">
    <citation type="submission" date="2020-10" db="EMBL/GenBank/DDBJ databases">
        <authorList>
            <person name="Gilroy R."/>
        </authorList>
    </citation>
    <scope>NUCLEOTIDE SEQUENCE</scope>
    <source>
        <strain evidence="5">10532</strain>
    </source>
</reference>
<name>A0A9D9HNC7_9SPIR</name>
<comment type="similarity">
    <text evidence="1">Belongs to the Skp family.</text>
</comment>
<keyword evidence="2 4" id="KW-0732">Signal</keyword>
<gene>
    <name evidence="5" type="ORF">IAA81_02980</name>
</gene>
<feature type="chain" id="PRO_5038561150" evidence="4">
    <location>
        <begin position="23"/>
        <end position="175"/>
    </location>
</feature>
<dbReference type="Proteomes" id="UP000823638">
    <property type="component" value="Unassembled WGS sequence"/>
</dbReference>
<dbReference type="Gene3D" id="3.30.910.20">
    <property type="entry name" value="Skp domain"/>
    <property type="match status" value="1"/>
</dbReference>
<proteinExistence type="inferred from homology"/>
<feature type="signal peptide" evidence="4">
    <location>
        <begin position="1"/>
        <end position="22"/>
    </location>
</feature>
<reference evidence="5" key="2">
    <citation type="journal article" date="2021" name="PeerJ">
        <title>Extensive microbial diversity within the chicken gut microbiome revealed by metagenomics and culture.</title>
        <authorList>
            <person name="Gilroy R."/>
            <person name="Ravi A."/>
            <person name="Getino M."/>
            <person name="Pursley I."/>
            <person name="Horton D.L."/>
            <person name="Alikhan N.F."/>
            <person name="Baker D."/>
            <person name="Gharbi K."/>
            <person name="Hall N."/>
            <person name="Watson M."/>
            <person name="Adriaenssens E.M."/>
            <person name="Foster-Nyarko E."/>
            <person name="Jarju S."/>
            <person name="Secka A."/>
            <person name="Antonio M."/>
            <person name="Oren A."/>
            <person name="Chaudhuri R.R."/>
            <person name="La Ragione R."/>
            <person name="Hildebrand F."/>
            <person name="Pallen M.J."/>
        </authorList>
    </citation>
    <scope>NUCLEOTIDE SEQUENCE</scope>
    <source>
        <strain evidence="5">10532</strain>
    </source>
</reference>
<dbReference type="GO" id="GO:0005829">
    <property type="term" value="C:cytosol"/>
    <property type="evidence" value="ECO:0007669"/>
    <property type="project" value="TreeGrafter"/>
</dbReference>
<evidence type="ECO:0000256" key="2">
    <source>
        <dbReference type="ARBA" id="ARBA00022729"/>
    </source>
</evidence>
<dbReference type="PANTHER" id="PTHR35089">
    <property type="entry name" value="CHAPERONE PROTEIN SKP"/>
    <property type="match status" value="1"/>
</dbReference>
<sequence>MKKHLILLVLFTGCIISGFAQQQITRFAVVDTARVYSTFFRDAQNVRDYEKKRADIQKKIDEMSNQIQELMQLKADAMEKDDDIKVLKYEEQINKKTEYLSEYANVKNQELANLKKKLSSNDNFYKMLYEEISKEAELSGYSMVMDIQNSDSILWYSQSVDITDSIISRLSSRKN</sequence>
<dbReference type="AlphaFoldDB" id="A0A9D9HNC7"/>
<evidence type="ECO:0000256" key="3">
    <source>
        <dbReference type="SAM" id="Coils"/>
    </source>
</evidence>